<evidence type="ECO:0000256" key="10">
    <source>
        <dbReference type="ARBA" id="ARBA00023237"/>
    </source>
</evidence>
<dbReference type="GO" id="GO:0009279">
    <property type="term" value="C:cell outer membrane"/>
    <property type="evidence" value="ECO:0007669"/>
    <property type="project" value="UniProtKB-SubCell"/>
</dbReference>
<comment type="similarity">
    <text evidence="2 11">Belongs to the TonB-dependent receptor family.</text>
</comment>
<evidence type="ECO:0000256" key="5">
    <source>
        <dbReference type="ARBA" id="ARBA00022692"/>
    </source>
</evidence>
<keyword evidence="4 11" id="KW-1134">Transmembrane beta strand</keyword>
<feature type="short sequence motif" description="TonB C-terminal box" evidence="12">
    <location>
        <begin position="686"/>
        <end position="703"/>
    </location>
</feature>
<protein>
    <recommendedName>
        <fullName evidence="14">TonB-dependent receptor plug domain-containing protein</fullName>
    </recommendedName>
</protein>
<evidence type="ECO:0000256" key="4">
    <source>
        <dbReference type="ARBA" id="ARBA00022452"/>
    </source>
</evidence>
<dbReference type="PANTHER" id="PTHR30069">
    <property type="entry name" value="TONB-DEPENDENT OUTER MEMBRANE RECEPTOR"/>
    <property type="match status" value="1"/>
</dbReference>
<evidence type="ECO:0000256" key="6">
    <source>
        <dbReference type="ARBA" id="ARBA00022729"/>
    </source>
</evidence>
<dbReference type="InterPro" id="IPR037066">
    <property type="entry name" value="Plug_dom_sf"/>
</dbReference>
<evidence type="ECO:0000259" key="14">
    <source>
        <dbReference type="Pfam" id="PF07715"/>
    </source>
</evidence>
<keyword evidence="16" id="KW-1185">Reference proteome</keyword>
<dbReference type="GO" id="GO:0015344">
    <property type="term" value="F:siderophore uptake transmembrane transporter activity"/>
    <property type="evidence" value="ECO:0007669"/>
    <property type="project" value="TreeGrafter"/>
</dbReference>
<evidence type="ECO:0000256" key="11">
    <source>
        <dbReference type="PROSITE-ProRule" id="PRU01360"/>
    </source>
</evidence>
<keyword evidence="5 11" id="KW-0812">Transmembrane</keyword>
<dbReference type="AlphaFoldDB" id="A0A3E1RH52"/>
<evidence type="ECO:0000256" key="8">
    <source>
        <dbReference type="ARBA" id="ARBA00023136"/>
    </source>
</evidence>
<evidence type="ECO:0000256" key="2">
    <source>
        <dbReference type="ARBA" id="ARBA00009810"/>
    </source>
</evidence>
<accession>A0A3E1RH52</accession>
<feature type="domain" description="TonB-dependent receptor plug" evidence="14">
    <location>
        <begin position="47"/>
        <end position="158"/>
    </location>
</feature>
<dbReference type="Gene3D" id="2.170.130.10">
    <property type="entry name" value="TonB-dependent receptor, plug domain"/>
    <property type="match status" value="1"/>
</dbReference>
<dbReference type="PROSITE" id="PS52016">
    <property type="entry name" value="TONB_DEPENDENT_REC_3"/>
    <property type="match status" value="1"/>
</dbReference>
<organism evidence="15 16">
    <name type="scientific">Rhodoferax lacus</name>
    <dbReference type="NCBI Taxonomy" id="2184758"/>
    <lineage>
        <taxon>Bacteria</taxon>
        <taxon>Pseudomonadati</taxon>
        <taxon>Pseudomonadota</taxon>
        <taxon>Betaproteobacteria</taxon>
        <taxon>Burkholderiales</taxon>
        <taxon>Comamonadaceae</taxon>
        <taxon>Rhodoferax</taxon>
    </lineage>
</organism>
<keyword evidence="10 11" id="KW-0998">Cell outer membrane</keyword>
<evidence type="ECO:0000256" key="12">
    <source>
        <dbReference type="PROSITE-ProRule" id="PRU10144"/>
    </source>
</evidence>
<dbReference type="InterPro" id="IPR039426">
    <property type="entry name" value="TonB-dep_rcpt-like"/>
</dbReference>
<comment type="subcellular location">
    <subcellularLocation>
        <location evidence="1 11">Cell outer membrane</location>
        <topology evidence="1 11">Multi-pass membrane protein</topology>
    </subcellularLocation>
</comment>
<dbReference type="Proteomes" id="UP000260665">
    <property type="component" value="Unassembled WGS sequence"/>
</dbReference>
<dbReference type="Pfam" id="PF07715">
    <property type="entry name" value="Plug"/>
    <property type="match status" value="1"/>
</dbReference>
<keyword evidence="9" id="KW-0675">Receptor</keyword>
<evidence type="ECO:0000256" key="13">
    <source>
        <dbReference type="SAM" id="SignalP"/>
    </source>
</evidence>
<dbReference type="InterPro" id="IPR010917">
    <property type="entry name" value="TonB_rcpt_CS"/>
</dbReference>
<dbReference type="PANTHER" id="PTHR30069:SF27">
    <property type="entry name" value="BLL4766 PROTEIN"/>
    <property type="match status" value="1"/>
</dbReference>
<dbReference type="Gene3D" id="2.40.170.20">
    <property type="entry name" value="TonB-dependent receptor, beta-barrel domain"/>
    <property type="match status" value="1"/>
</dbReference>
<dbReference type="PROSITE" id="PS01156">
    <property type="entry name" value="TONB_DEPENDENT_REC_2"/>
    <property type="match status" value="1"/>
</dbReference>
<dbReference type="OrthoDB" id="9790771at2"/>
<sequence length="703" mass="75096">MKSASLCARLSVLSVALCGVFSAYGQTQTKGTLGEVVVVGSRFLESQLDVPVAVQVITKADIQNSAAMSVPDVLRVLGSVNIRSIVGGQLGFNSAIDLGGFGVTATQNTLVVVDGRRLNPIDSAEIDWSVIPLSSIERIEIASGGAGVQFGAGASGGVIYISTDGKRADRTAAGVQLGSFGTAQLSLNLARVIDDLTLNVQAGADHSDGWRENSRIDANNVSAKIAKNLGAAGAVYGEVIFSQSTNGFPGGVLGQVGNGDLRAAKFNSAGSENKVEGQGLRFGGLANLSDKTSLDLDVFIGNKTSTFVRPYYDTADSLAGFYPGVDKIELKGTDLSFSPKFRSEFSNGASLVYGYDFSQSKQEGVSSYGTLAQQFILANQGPFLFQGNLLSNQQSVQLLNHSAYAIGRMPLNEEVELTVGVRRQLQGFDSADLNATVGFPQAGSGTMAANAHEAGLNIKLNEASRTYLRVSQSYRFANTDEYWGYDANGNRVFSGELRPQITEAYELGYDFKDARQQFSAVLAQSVTQDEIRYDPATFQNGNLADSIDRASLSLNWTMHVLDKSHVSLGARLQRAQYATGKYSGQMLGMVPTAIYNLGWIQDLADKSKAGVQVTHVSKQNYDASPATLPSLAQMPAYTTADLFWSRSYGKLETKLTVKNVTGETYAPYGGYGFVSLPGGGGASTYYYYPADPRSVYLSMNYQF</sequence>
<evidence type="ECO:0000313" key="16">
    <source>
        <dbReference type="Proteomes" id="UP000260665"/>
    </source>
</evidence>
<dbReference type="GO" id="GO:0044718">
    <property type="term" value="P:siderophore transmembrane transport"/>
    <property type="evidence" value="ECO:0007669"/>
    <property type="project" value="TreeGrafter"/>
</dbReference>
<keyword evidence="8 11" id="KW-0472">Membrane</keyword>
<keyword evidence="7" id="KW-0798">TonB box</keyword>
<dbReference type="EMBL" id="QFZK01000001">
    <property type="protein sequence ID" value="RFO98716.1"/>
    <property type="molecule type" value="Genomic_DNA"/>
</dbReference>
<feature type="signal peptide" evidence="13">
    <location>
        <begin position="1"/>
        <end position="25"/>
    </location>
</feature>
<dbReference type="InterPro" id="IPR036942">
    <property type="entry name" value="Beta-barrel_TonB_sf"/>
</dbReference>
<evidence type="ECO:0000256" key="7">
    <source>
        <dbReference type="ARBA" id="ARBA00023077"/>
    </source>
</evidence>
<feature type="chain" id="PRO_5017623863" description="TonB-dependent receptor plug domain-containing protein" evidence="13">
    <location>
        <begin position="26"/>
        <end position="703"/>
    </location>
</feature>
<gene>
    <name evidence="15" type="ORF">DIC66_02210</name>
</gene>
<keyword evidence="3 11" id="KW-0813">Transport</keyword>
<name>A0A3E1RH52_9BURK</name>
<evidence type="ECO:0000256" key="3">
    <source>
        <dbReference type="ARBA" id="ARBA00022448"/>
    </source>
</evidence>
<dbReference type="RefSeq" id="WP_117173574.1">
    <property type="nucleotide sequence ID" value="NZ_QFZK01000001.1"/>
</dbReference>
<dbReference type="SUPFAM" id="SSF56935">
    <property type="entry name" value="Porins"/>
    <property type="match status" value="1"/>
</dbReference>
<dbReference type="InterPro" id="IPR012910">
    <property type="entry name" value="Plug_dom"/>
</dbReference>
<evidence type="ECO:0000313" key="15">
    <source>
        <dbReference type="EMBL" id="RFO98716.1"/>
    </source>
</evidence>
<reference evidence="15 16" key="1">
    <citation type="submission" date="2018-05" db="EMBL/GenBank/DDBJ databases">
        <title>Rhodoferax soyangensis sp.nov., isolated from an oligotrophic freshwater lake.</title>
        <authorList>
            <person name="Park M."/>
        </authorList>
    </citation>
    <scope>NUCLEOTIDE SEQUENCE [LARGE SCALE GENOMIC DNA]</scope>
    <source>
        <strain evidence="15 16">IMCC26218</strain>
    </source>
</reference>
<proteinExistence type="inferred from homology"/>
<comment type="caution">
    <text evidence="15">The sequence shown here is derived from an EMBL/GenBank/DDBJ whole genome shotgun (WGS) entry which is preliminary data.</text>
</comment>
<evidence type="ECO:0000256" key="9">
    <source>
        <dbReference type="ARBA" id="ARBA00023170"/>
    </source>
</evidence>
<evidence type="ECO:0000256" key="1">
    <source>
        <dbReference type="ARBA" id="ARBA00004571"/>
    </source>
</evidence>
<keyword evidence="6 13" id="KW-0732">Signal</keyword>